<evidence type="ECO:0000313" key="10">
    <source>
        <dbReference type="Proteomes" id="UP000273643"/>
    </source>
</evidence>
<dbReference type="Gene3D" id="2.115.10.20">
    <property type="entry name" value="Glycosyl hydrolase domain, family 43"/>
    <property type="match status" value="1"/>
</dbReference>
<dbReference type="InterPro" id="IPR041542">
    <property type="entry name" value="GH43_C2"/>
</dbReference>
<dbReference type="EMBL" id="RJUK01000002">
    <property type="protein sequence ID" value="ROQ18549.1"/>
    <property type="molecule type" value="Genomic_DNA"/>
</dbReference>
<dbReference type="InterPro" id="IPR023296">
    <property type="entry name" value="Glyco_hydro_beta-prop_sf"/>
</dbReference>
<dbReference type="Proteomes" id="UP000273643">
    <property type="component" value="Unassembled WGS sequence"/>
</dbReference>
<evidence type="ECO:0000313" key="9">
    <source>
        <dbReference type="EMBL" id="ROQ18549.1"/>
    </source>
</evidence>
<feature type="domain" description="Beta-xylosidase C-terminal Concanavalin A-like" evidence="8">
    <location>
        <begin position="340"/>
        <end position="533"/>
    </location>
</feature>
<feature type="active site" description="Proton donor" evidence="4">
    <location>
        <position position="223"/>
    </location>
</feature>
<dbReference type="InterPro" id="IPR006710">
    <property type="entry name" value="Glyco_hydro_43"/>
</dbReference>
<comment type="similarity">
    <text evidence="1 6">Belongs to the glycosyl hydrolase 43 family.</text>
</comment>
<organism evidence="9 10">
    <name type="scientific">Marinimicrobium koreense</name>
    <dbReference type="NCBI Taxonomy" id="306545"/>
    <lineage>
        <taxon>Bacteria</taxon>
        <taxon>Pseudomonadati</taxon>
        <taxon>Pseudomonadota</taxon>
        <taxon>Gammaproteobacteria</taxon>
        <taxon>Cellvibrionales</taxon>
        <taxon>Cellvibrionaceae</taxon>
        <taxon>Marinimicrobium</taxon>
    </lineage>
</organism>
<evidence type="ECO:0000256" key="2">
    <source>
        <dbReference type="ARBA" id="ARBA00022801"/>
    </source>
</evidence>
<gene>
    <name evidence="9" type="ORF">EDC38_2777</name>
</gene>
<dbReference type="InterPro" id="IPR013320">
    <property type="entry name" value="ConA-like_dom_sf"/>
</dbReference>
<evidence type="ECO:0000256" key="4">
    <source>
        <dbReference type="PIRSR" id="PIRSR606710-1"/>
    </source>
</evidence>
<dbReference type="PANTHER" id="PTHR42812:SF12">
    <property type="entry name" value="BETA-XYLOSIDASE-RELATED"/>
    <property type="match status" value="1"/>
</dbReference>
<dbReference type="Pfam" id="PF04616">
    <property type="entry name" value="Glyco_hydro_43"/>
    <property type="match status" value="1"/>
</dbReference>
<keyword evidence="10" id="KW-1185">Reference proteome</keyword>
<accession>A0A3N1NRM1</accession>
<dbReference type="AlphaFoldDB" id="A0A3N1NRM1"/>
<protein>
    <submittedName>
        <fullName evidence="9">Beta-xylosidase</fullName>
    </submittedName>
</protein>
<evidence type="ECO:0000259" key="8">
    <source>
        <dbReference type="Pfam" id="PF17851"/>
    </source>
</evidence>
<dbReference type="CDD" id="cd09001">
    <property type="entry name" value="GH43_FsAxh1-like"/>
    <property type="match status" value="1"/>
</dbReference>
<reference evidence="9 10" key="1">
    <citation type="submission" date="2018-11" db="EMBL/GenBank/DDBJ databases">
        <title>Genomic Encyclopedia of Type Strains, Phase IV (KMG-IV): sequencing the most valuable type-strain genomes for metagenomic binning, comparative biology and taxonomic classification.</title>
        <authorList>
            <person name="Goeker M."/>
        </authorList>
    </citation>
    <scope>NUCLEOTIDE SEQUENCE [LARGE SCALE GENOMIC DNA]</scope>
    <source>
        <strain evidence="9 10">DSM 16974</strain>
    </source>
</reference>
<dbReference type="PANTHER" id="PTHR42812">
    <property type="entry name" value="BETA-XYLOSIDASE"/>
    <property type="match status" value="1"/>
</dbReference>
<dbReference type="Pfam" id="PF17851">
    <property type="entry name" value="GH43_C2"/>
    <property type="match status" value="1"/>
</dbReference>
<dbReference type="GO" id="GO:0004553">
    <property type="term" value="F:hydrolase activity, hydrolyzing O-glycosyl compounds"/>
    <property type="evidence" value="ECO:0007669"/>
    <property type="project" value="InterPro"/>
</dbReference>
<evidence type="ECO:0000256" key="5">
    <source>
        <dbReference type="PIRSR" id="PIRSR606710-2"/>
    </source>
</evidence>
<dbReference type="GO" id="GO:0005975">
    <property type="term" value="P:carbohydrate metabolic process"/>
    <property type="evidence" value="ECO:0007669"/>
    <property type="project" value="InterPro"/>
</dbReference>
<keyword evidence="2 6" id="KW-0378">Hydrolase</keyword>
<keyword evidence="3 6" id="KW-0326">Glycosidase</keyword>
<feature type="active site" description="Proton acceptor" evidence="4">
    <location>
        <position position="55"/>
    </location>
</feature>
<evidence type="ECO:0000256" key="7">
    <source>
        <dbReference type="SAM" id="MobiDB-lite"/>
    </source>
</evidence>
<evidence type="ECO:0000256" key="6">
    <source>
        <dbReference type="RuleBase" id="RU361187"/>
    </source>
</evidence>
<sequence>MGMAALMLLSGCSGQPGTLGQSERGAEQGAHDASASSPSPGQWASNPLIWADVPDPSVIRVGDTYYMSSTTMHMNPGLPIMKSHNLVDWELLGYAYDTLSDGNESTLSQGEQSYGQGSWASSLRYHQGRFYVSTFANHTGKTYIFSTDDIENGDWERATIDELFHDASLVFDQGRVFLIYGNDDIHLVELNAEATAVKPDGLRTTLIEKASSIAGDEFWVPSEGAQLTRKDGMYYLNLISWPAGGMRTQLVYRAEQLTGPYEGRIVLEDRGIAQGGLIDTPDGDWYAFLFRDFGAVGRIPYLVPVQWRDGWPEYGIDGKVPERLPIVATGDGLNNLVASDDFDYASEADLKLAWQWNHNPNDNGWSVTEPPGYLTLTHQRVDSGLLDTRNTLTQRTFGPESRATAALDVSELRSGDRAGLAALQANYGFVGVEQKDSGRALVMVSGNAEQEQVQARIPLTQSIVYLQIRADFEGQRDQASFWYSLDQEQWTRIGEPLAMEYTLPHFMGYRFALFSYATEQTGGRAAFDYYRVE</sequence>
<feature type="site" description="Important for catalytic activity, responsible for pKa modulation of the active site Glu and correct orientation of both the proton donor and substrate" evidence="5">
    <location>
        <position position="166"/>
    </location>
</feature>
<comment type="caution">
    <text evidence="9">The sequence shown here is derived from an EMBL/GenBank/DDBJ whole genome shotgun (WGS) entry which is preliminary data.</text>
</comment>
<feature type="region of interest" description="Disordered" evidence="7">
    <location>
        <begin position="16"/>
        <end position="41"/>
    </location>
</feature>
<proteinExistence type="inferred from homology"/>
<evidence type="ECO:0000256" key="1">
    <source>
        <dbReference type="ARBA" id="ARBA00009865"/>
    </source>
</evidence>
<evidence type="ECO:0000256" key="3">
    <source>
        <dbReference type="ARBA" id="ARBA00023295"/>
    </source>
</evidence>
<dbReference type="InterPro" id="IPR051795">
    <property type="entry name" value="Glycosyl_Hydrlase_43"/>
</dbReference>
<name>A0A3N1NRM1_9GAMM</name>
<dbReference type="SUPFAM" id="SSF75005">
    <property type="entry name" value="Arabinanase/levansucrase/invertase"/>
    <property type="match status" value="1"/>
</dbReference>
<dbReference type="Gene3D" id="2.60.120.200">
    <property type="match status" value="1"/>
</dbReference>
<dbReference type="SUPFAM" id="SSF49899">
    <property type="entry name" value="Concanavalin A-like lectins/glucanases"/>
    <property type="match status" value="1"/>
</dbReference>